<organism evidence="1">
    <name type="scientific">Anguilla anguilla</name>
    <name type="common">European freshwater eel</name>
    <name type="synonym">Muraena anguilla</name>
    <dbReference type="NCBI Taxonomy" id="7936"/>
    <lineage>
        <taxon>Eukaryota</taxon>
        <taxon>Metazoa</taxon>
        <taxon>Chordata</taxon>
        <taxon>Craniata</taxon>
        <taxon>Vertebrata</taxon>
        <taxon>Euteleostomi</taxon>
        <taxon>Actinopterygii</taxon>
        <taxon>Neopterygii</taxon>
        <taxon>Teleostei</taxon>
        <taxon>Anguilliformes</taxon>
        <taxon>Anguillidae</taxon>
        <taxon>Anguilla</taxon>
    </lineage>
</organism>
<protein>
    <submittedName>
        <fullName evidence="1">Uncharacterized protein</fullName>
    </submittedName>
</protein>
<accession>A0A0E9SFM2</accession>
<dbReference type="EMBL" id="GBXM01069299">
    <property type="protein sequence ID" value="JAH39278.1"/>
    <property type="molecule type" value="Transcribed_RNA"/>
</dbReference>
<reference evidence="1" key="1">
    <citation type="submission" date="2014-11" db="EMBL/GenBank/DDBJ databases">
        <authorList>
            <person name="Amaro Gonzalez C."/>
        </authorList>
    </citation>
    <scope>NUCLEOTIDE SEQUENCE</scope>
</reference>
<name>A0A0E9SFM2_ANGAN</name>
<sequence>MNNFPNKQNVILMVKNCILFSLMLHFSKLRTARTAPCYFSENKFVNGALLCTIHYKCTDP</sequence>
<proteinExistence type="predicted"/>
<evidence type="ECO:0000313" key="1">
    <source>
        <dbReference type="EMBL" id="JAH39278.1"/>
    </source>
</evidence>
<dbReference type="AlphaFoldDB" id="A0A0E9SFM2"/>
<reference evidence="1" key="2">
    <citation type="journal article" date="2015" name="Fish Shellfish Immunol.">
        <title>Early steps in the European eel (Anguilla anguilla)-Vibrio vulnificus interaction in the gills: Role of the RtxA13 toxin.</title>
        <authorList>
            <person name="Callol A."/>
            <person name="Pajuelo D."/>
            <person name="Ebbesson L."/>
            <person name="Teles M."/>
            <person name="MacKenzie S."/>
            <person name="Amaro C."/>
        </authorList>
    </citation>
    <scope>NUCLEOTIDE SEQUENCE</scope>
</reference>